<dbReference type="InterPro" id="IPR001045">
    <property type="entry name" value="Spermi_synthase"/>
</dbReference>
<protein>
    <submittedName>
        <fullName evidence="1">Uncharacterized protein</fullName>
    </submittedName>
</protein>
<sequence length="315" mass="35867">MYVYMYFVYENDSTNVTSSSSPLKLTDKEIARAFIKTYGRFRVLEDSVCLEDGKTCVKVLDNVRKTKNGRYYFYRSVYYDAKEVTSMNLKIPDVCKITPNGLVRSLNPFNGSYSWLHRSQDVWLLIRVEMSHETAANVLSIGLGAGYLNSYLHSTYSKMNITVVEIEPKMVEIAHKWFDLEEDDLHRVFTMDGVEFLKEAAEKGQKFDVVHVDACDSDSDADVNCPVAVFLGKEVVKSIHKVLSNKGVLIMNLLSLKLPQAKVYEKVLDIYGKVFRNCFIIKVVDSPPNMVMTCSDFDRVGGLKAKYDRFLGVVN</sequence>
<dbReference type="Proteomes" id="UP001331761">
    <property type="component" value="Unassembled WGS sequence"/>
</dbReference>
<evidence type="ECO:0000313" key="1">
    <source>
        <dbReference type="EMBL" id="KAK5981861.1"/>
    </source>
</evidence>
<proteinExistence type="predicted"/>
<dbReference type="Pfam" id="PF01564">
    <property type="entry name" value="Spermine_synth"/>
    <property type="match status" value="1"/>
</dbReference>
<gene>
    <name evidence="1" type="ORF">GCK32_007204</name>
</gene>
<reference evidence="1 2" key="1">
    <citation type="submission" date="2019-10" db="EMBL/GenBank/DDBJ databases">
        <title>Assembly and Annotation for the nematode Trichostrongylus colubriformis.</title>
        <authorList>
            <person name="Martin J."/>
        </authorList>
    </citation>
    <scope>NUCLEOTIDE SEQUENCE [LARGE SCALE GENOMIC DNA]</scope>
    <source>
        <strain evidence="1">G859</strain>
        <tissue evidence="1">Whole worm</tissue>
    </source>
</reference>
<dbReference type="GO" id="GO:0005829">
    <property type="term" value="C:cytosol"/>
    <property type="evidence" value="ECO:0007669"/>
    <property type="project" value="TreeGrafter"/>
</dbReference>
<dbReference type="PANTHER" id="PTHR11558:SF11">
    <property type="entry name" value="SPERMIDINE SYNTHASE"/>
    <property type="match status" value="1"/>
</dbReference>
<evidence type="ECO:0000313" key="2">
    <source>
        <dbReference type="Proteomes" id="UP001331761"/>
    </source>
</evidence>
<dbReference type="GO" id="GO:0004766">
    <property type="term" value="F:spermidine synthase activity"/>
    <property type="evidence" value="ECO:0007669"/>
    <property type="project" value="TreeGrafter"/>
</dbReference>
<name>A0AAN8FKQ4_TRICO</name>
<dbReference type="CDD" id="cd02440">
    <property type="entry name" value="AdoMet_MTases"/>
    <property type="match status" value="1"/>
</dbReference>
<keyword evidence="2" id="KW-1185">Reference proteome</keyword>
<organism evidence="1 2">
    <name type="scientific">Trichostrongylus colubriformis</name>
    <name type="common">Black scour worm</name>
    <dbReference type="NCBI Taxonomy" id="6319"/>
    <lineage>
        <taxon>Eukaryota</taxon>
        <taxon>Metazoa</taxon>
        <taxon>Ecdysozoa</taxon>
        <taxon>Nematoda</taxon>
        <taxon>Chromadorea</taxon>
        <taxon>Rhabditida</taxon>
        <taxon>Rhabditina</taxon>
        <taxon>Rhabditomorpha</taxon>
        <taxon>Strongyloidea</taxon>
        <taxon>Trichostrongylidae</taxon>
        <taxon>Trichostrongylus</taxon>
    </lineage>
</organism>
<dbReference type="PANTHER" id="PTHR11558">
    <property type="entry name" value="SPERMIDINE/SPERMINE SYNTHASE"/>
    <property type="match status" value="1"/>
</dbReference>
<dbReference type="InterPro" id="IPR029063">
    <property type="entry name" value="SAM-dependent_MTases_sf"/>
</dbReference>
<dbReference type="GO" id="GO:0008295">
    <property type="term" value="P:spermidine biosynthetic process"/>
    <property type="evidence" value="ECO:0007669"/>
    <property type="project" value="TreeGrafter"/>
</dbReference>
<accession>A0AAN8FKQ4</accession>
<dbReference type="SUPFAM" id="SSF53335">
    <property type="entry name" value="S-adenosyl-L-methionine-dependent methyltransferases"/>
    <property type="match status" value="1"/>
</dbReference>
<dbReference type="EMBL" id="WIXE01005819">
    <property type="protein sequence ID" value="KAK5981861.1"/>
    <property type="molecule type" value="Genomic_DNA"/>
</dbReference>
<dbReference type="AlphaFoldDB" id="A0AAN8FKQ4"/>
<dbReference type="Gene3D" id="3.40.50.150">
    <property type="entry name" value="Vaccinia Virus protein VP39"/>
    <property type="match status" value="1"/>
</dbReference>
<comment type="caution">
    <text evidence="1">The sequence shown here is derived from an EMBL/GenBank/DDBJ whole genome shotgun (WGS) entry which is preliminary data.</text>
</comment>